<evidence type="ECO:0000313" key="4">
    <source>
        <dbReference type="Proteomes" id="UP000722750"/>
    </source>
</evidence>
<protein>
    <recommendedName>
        <fullName evidence="2">VTT domain-containing protein</fullName>
    </recommendedName>
</protein>
<dbReference type="InterPro" id="IPR051311">
    <property type="entry name" value="DedA_domain"/>
</dbReference>
<keyword evidence="1" id="KW-0812">Transmembrane</keyword>
<accession>A0A941W2E4</accession>
<gene>
    <name evidence="3" type="ORF">MAG551_01393</name>
</gene>
<feature type="transmembrane region" description="Helical" evidence="1">
    <location>
        <begin position="184"/>
        <end position="206"/>
    </location>
</feature>
<feature type="transmembrane region" description="Helical" evidence="1">
    <location>
        <begin position="69"/>
        <end position="92"/>
    </location>
</feature>
<dbReference type="InterPro" id="IPR032816">
    <property type="entry name" value="VTT_dom"/>
</dbReference>
<dbReference type="AlphaFoldDB" id="A0A941W2E4"/>
<evidence type="ECO:0000256" key="1">
    <source>
        <dbReference type="SAM" id="Phobius"/>
    </source>
</evidence>
<keyword evidence="1" id="KW-0472">Membrane</keyword>
<sequence>MESIEKEHVTKKANHIRRLYDWTIHWAQTPHSTWALFILAFCESSFFPIPPDVLLIALAVALPSKSFRYAWICAAGSVLGGCFGYFIGYQLFEYVGSPIISFYNITDVFNAVSTQYQNNAFSAIAVAGFTPIPYKVFTIAAGVCKVNIFILILASGIGRSARFFLVAWLLYTFGPKIKVYIEKFFNLFTIVFVILLISGFVAIKYLG</sequence>
<proteinExistence type="predicted"/>
<dbReference type="Pfam" id="PF09335">
    <property type="entry name" value="VTT_dom"/>
    <property type="match status" value="1"/>
</dbReference>
<dbReference type="EMBL" id="JAANXD010000058">
    <property type="protein sequence ID" value="MBS1258335.1"/>
    <property type="molecule type" value="Genomic_DNA"/>
</dbReference>
<dbReference type="GO" id="GO:0005886">
    <property type="term" value="C:plasma membrane"/>
    <property type="evidence" value="ECO:0007669"/>
    <property type="project" value="TreeGrafter"/>
</dbReference>
<feature type="transmembrane region" description="Helical" evidence="1">
    <location>
        <begin position="34"/>
        <end position="62"/>
    </location>
</feature>
<dbReference type="PANTHER" id="PTHR42709:SF11">
    <property type="entry name" value="DEDA FAMILY PROTEIN"/>
    <property type="match status" value="1"/>
</dbReference>
<keyword evidence="1" id="KW-1133">Transmembrane helix</keyword>
<dbReference type="PANTHER" id="PTHR42709">
    <property type="entry name" value="ALKALINE PHOSPHATASE LIKE PROTEIN"/>
    <property type="match status" value="1"/>
</dbReference>
<evidence type="ECO:0000259" key="2">
    <source>
        <dbReference type="Pfam" id="PF09335"/>
    </source>
</evidence>
<feature type="domain" description="VTT" evidence="2">
    <location>
        <begin position="49"/>
        <end position="170"/>
    </location>
</feature>
<reference evidence="3" key="1">
    <citation type="journal article" date="2021" name="ISME J.">
        <title>Fine-scale metabolic discontinuity in a stratified prokaryote microbiome of a Red Sea deep halocline.</title>
        <authorList>
            <person name="Michoud G."/>
            <person name="Ngugi D.K."/>
            <person name="Barozzi A."/>
            <person name="Merlino G."/>
            <person name="Calleja M.L."/>
            <person name="Delgado-Huertas A."/>
            <person name="Moran X.A.G."/>
            <person name="Daffonchio D."/>
        </authorList>
    </citation>
    <scope>NUCLEOTIDE SEQUENCE</scope>
    <source>
        <strain evidence="3">SuakinDeep_MAG55_1</strain>
    </source>
</reference>
<comment type="caution">
    <text evidence="3">The sequence shown here is derived from an EMBL/GenBank/DDBJ whole genome shotgun (WGS) entry which is preliminary data.</text>
</comment>
<evidence type="ECO:0000313" key="3">
    <source>
        <dbReference type="EMBL" id="MBS1258335.1"/>
    </source>
</evidence>
<dbReference type="Proteomes" id="UP000722750">
    <property type="component" value="Unassembled WGS sequence"/>
</dbReference>
<organism evidence="3 4">
    <name type="scientific">Candidatus Scalindua arabica</name>
    <dbReference type="NCBI Taxonomy" id="1127984"/>
    <lineage>
        <taxon>Bacteria</taxon>
        <taxon>Pseudomonadati</taxon>
        <taxon>Planctomycetota</taxon>
        <taxon>Candidatus Brocadiia</taxon>
        <taxon>Candidatus Brocadiales</taxon>
        <taxon>Candidatus Scalinduaceae</taxon>
        <taxon>Candidatus Scalindua</taxon>
    </lineage>
</organism>
<name>A0A941W2E4_9BACT</name>